<gene>
    <name evidence="3" type="ORF">K8V39_06690</name>
</gene>
<name>A0A9D2VXY2_9FIRM</name>
<keyword evidence="1" id="KW-1133">Transmembrane helix</keyword>
<feature type="transmembrane region" description="Helical" evidence="1">
    <location>
        <begin position="20"/>
        <end position="39"/>
    </location>
</feature>
<keyword evidence="1" id="KW-0472">Membrane</keyword>
<keyword evidence="1" id="KW-0812">Transmembrane</keyword>
<evidence type="ECO:0000259" key="2">
    <source>
        <dbReference type="Pfam" id="PF13529"/>
    </source>
</evidence>
<dbReference type="Gene3D" id="3.90.70.10">
    <property type="entry name" value="Cysteine proteinases"/>
    <property type="match status" value="1"/>
</dbReference>
<feature type="domain" description="Peptidase C39-like" evidence="2">
    <location>
        <begin position="131"/>
        <end position="263"/>
    </location>
</feature>
<evidence type="ECO:0000313" key="4">
    <source>
        <dbReference type="Proteomes" id="UP000813420"/>
    </source>
</evidence>
<proteinExistence type="predicted"/>
<dbReference type="InterPro" id="IPR039564">
    <property type="entry name" value="Peptidase_C39-like"/>
</dbReference>
<dbReference type="Proteomes" id="UP000813420">
    <property type="component" value="Unassembled WGS sequence"/>
</dbReference>
<reference evidence="3" key="1">
    <citation type="journal article" date="2021" name="PeerJ">
        <title>Extensive microbial diversity within the chicken gut microbiome revealed by metagenomics and culture.</title>
        <authorList>
            <person name="Gilroy R."/>
            <person name="Ravi A."/>
            <person name="Getino M."/>
            <person name="Pursley I."/>
            <person name="Horton D.L."/>
            <person name="Alikhan N.F."/>
            <person name="Baker D."/>
            <person name="Gharbi K."/>
            <person name="Hall N."/>
            <person name="Watson M."/>
            <person name="Adriaenssens E.M."/>
            <person name="Foster-Nyarko E."/>
            <person name="Jarju S."/>
            <person name="Secka A."/>
            <person name="Antonio M."/>
            <person name="Oren A."/>
            <person name="Chaudhuri R.R."/>
            <person name="La Ragione R."/>
            <person name="Hildebrand F."/>
            <person name="Pallen M.J."/>
        </authorList>
    </citation>
    <scope>NUCLEOTIDE SEQUENCE</scope>
    <source>
        <strain evidence="3">USAMLcec4-12693</strain>
    </source>
</reference>
<comment type="caution">
    <text evidence="3">The sequence shown here is derived from an EMBL/GenBank/DDBJ whole genome shotgun (WGS) entry which is preliminary data.</text>
</comment>
<evidence type="ECO:0000256" key="1">
    <source>
        <dbReference type="SAM" id="Phobius"/>
    </source>
</evidence>
<dbReference type="EMBL" id="DYXE01000058">
    <property type="protein sequence ID" value="HJH49933.1"/>
    <property type="molecule type" value="Genomic_DNA"/>
</dbReference>
<evidence type="ECO:0000313" key="3">
    <source>
        <dbReference type="EMBL" id="HJH49933.1"/>
    </source>
</evidence>
<dbReference type="RefSeq" id="WP_277272082.1">
    <property type="nucleotide sequence ID" value="NZ_DYXE01000058.1"/>
</dbReference>
<reference evidence="3" key="2">
    <citation type="submission" date="2021-09" db="EMBL/GenBank/DDBJ databases">
        <authorList>
            <person name="Gilroy R."/>
        </authorList>
    </citation>
    <scope>NUCLEOTIDE SEQUENCE</scope>
    <source>
        <strain evidence="3">USAMLcec4-12693</strain>
    </source>
</reference>
<accession>A0A9D2VXY2</accession>
<organism evidence="3 4">
    <name type="scientific">Merdimonas faecis</name>
    <dbReference type="NCBI Taxonomy" id="1653435"/>
    <lineage>
        <taxon>Bacteria</taxon>
        <taxon>Bacillati</taxon>
        <taxon>Bacillota</taxon>
        <taxon>Clostridia</taxon>
        <taxon>Lachnospirales</taxon>
        <taxon>Lachnospiraceae</taxon>
        <taxon>Merdimonas</taxon>
    </lineage>
</organism>
<sequence length="293" mass="32533">MILTGQKNPSRRRQQVRRYWAMIGLALVLCIGILGYHFLGGNQEKEAVAITQTKQQKELWEQARQEAGLSVETPEEHLEQVRIQATVQGYPKGVIELLDKNPATVDYVEAYGEKQGQIYAEDIGDDYVEGQIPLLIQWDERWGYAPYGTSVVAVSGCGPTCMAMVAAGLTHDPTITPAKVAAYGTENSYVDEENNTYWAFMQEAGADFGLSCYSGFLTEQQLAAELSAGHPVICSMGPGYFTQNGHFIVMTGYENGQIRINDPFSEENSARTWSYAEIQDQIKAMWVYSLAGQ</sequence>
<dbReference type="Pfam" id="PF13529">
    <property type="entry name" value="Peptidase_C39_2"/>
    <property type="match status" value="1"/>
</dbReference>
<dbReference type="AlphaFoldDB" id="A0A9D2VXY2"/>
<protein>
    <submittedName>
        <fullName evidence="3">C39 family peptidase</fullName>
    </submittedName>
</protein>